<dbReference type="AlphaFoldDB" id="A0A0P7ZLT3"/>
<protein>
    <submittedName>
        <fullName evidence="4">MutT-like protein</fullName>
    </submittedName>
</protein>
<dbReference type="PRINTS" id="PR00502">
    <property type="entry name" value="NUDIXFAMILY"/>
</dbReference>
<keyword evidence="2" id="KW-0378">Hydrolase</keyword>
<dbReference type="Pfam" id="PF00293">
    <property type="entry name" value="NUDIX"/>
    <property type="match status" value="1"/>
</dbReference>
<evidence type="ECO:0000313" key="5">
    <source>
        <dbReference type="Proteomes" id="UP000050360"/>
    </source>
</evidence>
<dbReference type="InterPro" id="IPR020476">
    <property type="entry name" value="Nudix_hydrolase"/>
</dbReference>
<dbReference type="EMBL" id="LKCM01000019">
    <property type="protein sequence ID" value="KPQ45153.1"/>
    <property type="molecule type" value="Genomic_DNA"/>
</dbReference>
<dbReference type="PANTHER" id="PTHR43046:SF14">
    <property type="entry name" value="MUTT_NUDIX FAMILY PROTEIN"/>
    <property type="match status" value="1"/>
</dbReference>
<comment type="cofactor">
    <cofactor evidence="1">
        <name>Mg(2+)</name>
        <dbReference type="ChEBI" id="CHEBI:18420"/>
    </cofactor>
</comment>
<evidence type="ECO:0000313" key="4">
    <source>
        <dbReference type="EMBL" id="KPQ45153.1"/>
    </source>
</evidence>
<dbReference type="InterPro" id="IPR000086">
    <property type="entry name" value="NUDIX_hydrolase_dom"/>
</dbReference>
<sequence length="136" mass="16043">MPICCVDVVICHCNKILLVYRNNEPAKNEWWFPGGRVYKNERLEEAAVRKTSEEVGIKVQIIKMIGIYETMFDKGPFDDLKSGVHTINIYFLVKPTLENFKIKIDDTSSDYRWIDKIEENLHPYVKKVLKNLRFFV</sequence>
<dbReference type="PROSITE" id="PS51462">
    <property type="entry name" value="NUDIX"/>
    <property type="match status" value="1"/>
</dbReference>
<name>A0A0P7ZLT3_9EURY</name>
<proteinExistence type="predicted"/>
<feature type="domain" description="Nudix hydrolase" evidence="3">
    <location>
        <begin position="1"/>
        <end position="136"/>
    </location>
</feature>
<dbReference type="Proteomes" id="UP000050360">
    <property type="component" value="Unassembled WGS sequence"/>
</dbReference>
<dbReference type="GO" id="GO:0016787">
    <property type="term" value="F:hydrolase activity"/>
    <property type="evidence" value="ECO:0007669"/>
    <property type="project" value="UniProtKB-KW"/>
</dbReference>
<gene>
    <name evidence="4" type="ORF">MPEBLZ_00236</name>
</gene>
<dbReference type="InterPro" id="IPR015797">
    <property type="entry name" value="NUDIX_hydrolase-like_dom_sf"/>
</dbReference>
<accession>A0A0P7ZLT3</accession>
<organism evidence="4 5">
    <name type="scientific">Candidatus Methanoperedens nitratireducens</name>
    <dbReference type="NCBI Taxonomy" id="1392998"/>
    <lineage>
        <taxon>Archaea</taxon>
        <taxon>Methanobacteriati</taxon>
        <taxon>Methanobacteriota</taxon>
        <taxon>Stenosarchaea group</taxon>
        <taxon>Methanomicrobia</taxon>
        <taxon>Methanosarcinales</taxon>
        <taxon>ANME-2 cluster</taxon>
        <taxon>Candidatus Methanoperedentaceae</taxon>
        <taxon>Candidatus Methanoperedens</taxon>
    </lineage>
</organism>
<dbReference type="SUPFAM" id="SSF55811">
    <property type="entry name" value="Nudix"/>
    <property type="match status" value="1"/>
</dbReference>
<evidence type="ECO:0000256" key="2">
    <source>
        <dbReference type="ARBA" id="ARBA00022801"/>
    </source>
</evidence>
<evidence type="ECO:0000259" key="3">
    <source>
        <dbReference type="PROSITE" id="PS51462"/>
    </source>
</evidence>
<dbReference type="PANTHER" id="PTHR43046">
    <property type="entry name" value="GDP-MANNOSE MANNOSYL HYDROLASE"/>
    <property type="match status" value="1"/>
</dbReference>
<comment type="caution">
    <text evidence="4">The sequence shown here is derived from an EMBL/GenBank/DDBJ whole genome shotgun (WGS) entry which is preliminary data.</text>
</comment>
<evidence type="ECO:0000256" key="1">
    <source>
        <dbReference type="ARBA" id="ARBA00001946"/>
    </source>
</evidence>
<reference evidence="4 5" key="1">
    <citation type="submission" date="2015-09" db="EMBL/GenBank/DDBJ databases">
        <title>A metagenomics-based metabolic model of nitrate-dependent anaerobic oxidation of methane by Methanoperedens-like archaea.</title>
        <authorList>
            <person name="Arshad A."/>
            <person name="Speth D.R."/>
            <person name="De Graaf R.M."/>
            <person name="Op Den Camp H.J."/>
            <person name="Jetten M.S."/>
            <person name="Welte C.U."/>
        </authorList>
    </citation>
    <scope>NUCLEOTIDE SEQUENCE [LARGE SCALE GENOMIC DNA]</scope>
</reference>
<dbReference type="Gene3D" id="3.90.79.10">
    <property type="entry name" value="Nucleoside Triphosphate Pyrophosphohydrolase"/>
    <property type="match status" value="1"/>
</dbReference>